<proteinExistence type="predicted"/>
<reference evidence="3 4" key="1">
    <citation type="journal article" date="2019" name="Int. J. Syst. Evol. Microbiol.">
        <title>The Global Catalogue of Microorganisms (GCM) 10K type strain sequencing project: providing services to taxonomists for standard genome sequencing and annotation.</title>
        <authorList>
            <consortium name="The Broad Institute Genomics Platform"/>
            <consortium name="The Broad Institute Genome Sequencing Center for Infectious Disease"/>
            <person name="Wu L."/>
            <person name="Ma J."/>
        </authorList>
    </citation>
    <scope>NUCLEOTIDE SEQUENCE [LARGE SCALE GENOMIC DNA]</scope>
    <source>
        <strain evidence="3 4">JCM 16117</strain>
    </source>
</reference>
<feature type="compositionally biased region" description="Basic and acidic residues" evidence="1">
    <location>
        <begin position="87"/>
        <end position="115"/>
    </location>
</feature>
<dbReference type="Proteomes" id="UP001500929">
    <property type="component" value="Unassembled WGS sequence"/>
</dbReference>
<sequence>MEQLYPRHPGADCVFSHRAPAGVQDARPRLEGVNPGRTWLVYTLIRLGIFAVVLTVLLLVGITPWIAAVLAAVIALCISIIALRRPRDEASRSLHDARASRGRASRDTEAPRSDDELAEDDAIESARATEPADDSPAEPAQNPNDNPSPTP</sequence>
<evidence type="ECO:0000313" key="3">
    <source>
        <dbReference type="EMBL" id="GAA2245537.1"/>
    </source>
</evidence>
<keyword evidence="2" id="KW-0812">Transmembrane</keyword>
<feature type="transmembrane region" description="Helical" evidence="2">
    <location>
        <begin position="39"/>
        <end position="59"/>
    </location>
</feature>
<evidence type="ECO:0008006" key="5">
    <source>
        <dbReference type="Google" id="ProtNLM"/>
    </source>
</evidence>
<dbReference type="InterPro" id="IPR025323">
    <property type="entry name" value="DUF4229"/>
</dbReference>
<feature type="region of interest" description="Disordered" evidence="1">
    <location>
        <begin position="87"/>
        <end position="151"/>
    </location>
</feature>
<evidence type="ECO:0000256" key="1">
    <source>
        <dbReference type="SAM" id="MobiDB-lite"/>
    </source>
</evidence>
<gene>
    <name evidence="3" type="ORF">GCM10009851_33590</name>
</gene>
<dbReference type="EMBL" id="BAAAQY010000011">
    <property type="protein sequence ID" value="GAA2245537.1"/>
    <property type="molecule type" value="Genomic_DNA"/>
</dbReference>
<keyword evidence="2" id="KW-0472">Membrane</keyword>
<feature type="transmembrane region" description="Helical" evidence="2">
    <location>
        <begin position="65"/>
        <end position="83"/>
    </location>
</feature>
<keyword evidence="4" id="KW-1185">Reference proteome</keyword>
<protein>
    <recommendedName>
        <fullName evidence="5">DUF4229 domain-containing protein</fullName>
    </recommendedName>
</protein>
<comment type="caution">
    <text evidence="3">The sequence shown here is derived from an EMBL/GenBank/DDBJ whole genome shotgun (WGS) entry which is preliminary data.</text>
</comment>
<keyword evidence="2" id="KW-1133">Transmembrane helix</keyword>
<evidence type="ECO:0000256" key="2">
    <source>
        <dbReference type="SAM" id="Phobius"/>
    </source>
</evidence>
<name>A0ABN3DZY2_9MICO</name>
<accession>A0ABN3DZY2</accession>
<organism evidence="3 4">
    <name type="scientific">Herbiconiux moechotypicola</name>
    <dbReference type="NCBI Taxonomy" id="637393"/>
    <lineage>
        <taxon>Bacteria</taxon>
        <taxon>Bacillati</taxon>
        <taxon>Actinomycetota</taxon>
        <taxon>Actinomycetes</taxon>
        <taxon>Micrococcales</taxon>
        <taxon>Microbacteriaceae</taxon>
        <taxon>Herbiconiux</taxon>
    </lineage>
</organism>
<dbReference type="Pfam" id="PF14012">
    <property type="entry name" value="DUF4229"/>
    <property type="match status" value="1"/>
</dbReference>
<evidence type="ECO:0000313" key="4">
    <source>
        <dbReference type="Proteomes" id="UP001500929"/>
    </source>
</evidence>